<keyword evidence="2" id="KW-0067">ATP-binding</keyword>
<dbReference type="OrthoDB" id="9788304at2"/>
<keyword evidence="2" id="KW-0347">Helicase</keyword>
<gene>
    <name evidence="2" type="ORF">LSAC_03641</name>
</gene>
<dbReference type="AlphaFoldDB" id="A0A0M8JQR7"/>
<evidence type="ECO:0000313" key="2">
    <source>
        <dbReference type="EMBL" id="GAP19729.1"/>
    </source>
</evidence>
<dbReference type="EMBL" id="DF967975">
    <property type="protein sequence ID" value="GAP19729.1"/>
    <property type="molecule type" value="Genomic_DNA"/>
</dbReference>
<proteinExistence type="predicted"/>
<name>A0A0M8JQR7_9CHLR</name>
<feature type="domain" description="DZANK-type" evidence="1">
    <location>
        <begin position="206"/>
        <end position="252"/>
    </location>
</feature>
<keyword evidence="2" id="KW-0378">Hydrolase</keyword>
<sequence length="256" mass="27136">MSEFSRMPRYDIRNDGAGPYAIFYCDMCGREFRSQPNFGGAVAQDLGRQAVSGLLRKVPLVGSVAANNLVGEDPRYSMKMDNNQLNAAWQQVQQHFRECPTCQRIVCLSDFDVQSGYCQEDSPRTDEIAESRGAQAGAAIKGLASAFGLGEAFQGMGENIRSAVNTAQTAANQMARCPQDGTLANAGTKFCPNCGTPMVQPTAAICPACGTETKGAKFCPNCGAKQEAAQPSGKCPKCGTDAKGAKFCPECGTKIA</sequence>
<dbReference type="InterPro" id="IPR029037">
    <property type="entry name" value="DUF1407/YfgJ-like_sf"/>
</dbReference>
<evidence type="ECO:0000259" key="1">
    <source>
        <dbReference type="Pfam" id="PF12773"/>
    </source>
</evidence>
<dbReference type="Gene3D" id="2.10.290.10">
    <property type="entry name" value="YfgJ-like"/>
    <property type="match status" value="1"/>
</dbReference>
<protein>
    <submittedName>
        <fullName evidence="2">Replication restart DNA helicase PriA</fullName>
    </submittedName>
</protein>
<dbReference type="GO" id="GO:0004386">
    <property type="term" value="F:helicase activity"/>
    <property type="evidence" value="ECO:0007669"/>
    <property type="project" value="UniProtKB-KW"/>
</dbReference>
<organism evidence="2">
    <name type="scientific">Levilinea saccharolytica</name>
    <dbReference type="NCBI Taxonomy" id="229921"/>
    <lineage>
        <taxon>Bacteria</taxon>
        <taxon>Bacillati</taxon>
        <taxon>Chloroflexota</taxon>
        <taxon>Anaerolineae</taxon>
        <taxon>Anaerolineales</taxon>
        <taxon>Anaerolineaceae</taxon>
        <taxon>Levilinea</taxon>
    </lineage>
</organism>
<accession>A0A0M8JQR7</accession>
<reference evidence="2" key="1">
    <citation type="journal article" date="2015" name="Genome Announc.">
        <title>Draft Genome Sequences of Anaerolinea thermolimosa IMO-1, Bellilinea caldifistulae GOMI-1, Leptolinea tardivitalis YMTK-2, Levilinea saccharolytica KIBI-1, Longilinea arvoryzae KOME-1, Previously Described as Members of the Class Anaerolineae (Chloroflexi).</title>
        <authorList>
            <person name="Matsuura N."/>
            <person name="Tourlousse M.D."/>
            <person name="Ohashi A."/>
            <person name="Hugenholtz P."/>
            <person name="Sekiguchi Y."/>
        </authorList>
    </citation>
    <scope>NUCLEOTIDE SEQUENCE</scope>
    <source>
        <strain evidence="2">KIBI-1</strain>
    </source>
</reference>
<keyword evidence="2" id="KW-0547">Nucleotide-binding</keyword>
<dbReference type="RefSeq" id="WP_062419977.1">
    <property type="nucleotide sequence ID" value="NZ_BBXZ01000188.1"/>
</dbReference>
<dbReference type="Pfam" id="PF12773">
    <property type="entry name" value="DZR"/>
    <property type="match status" value="1"/>
</dbReference>
<dbReference type="InterPro" id="IPR025874">
    <property type="entry name" value="DZR"/>
</dbReference>